<dbReference type="Pfam" id="PF00583">
    <property type="entry name" value="Acetyltransf_1"/>
    <property type="match status" value="1"/>
</dbReference>
<dbReference type="OrthoDB" id="143110at2"/>
<comment type="caution">
    <text evidence="4">The sequence shown here is derived from an EMBL/GenBank/DDBJ whole genome shotgun (WGS) entry which is preliminary data.</text>
</comment>
<feature type="domain" description="N-acetyltransferase" evidence="3">
    <location>
        <begin position="33"/>
        <end position="186"/>
    </location>
</feature>
<dbReference type="InterPro" id="IPR000182">
    <property type="entry name" value="GNAT_dom"/>
</dbReference>
<dbReference type="CDD" id="cd04301">
    <property type="entry name" value="NAT_SF"/>
    <property type="match status" value="1"/>
</dbReference>
<reference evidence="4 5" key="1">
    <citation type="journal article" date="2014" name="Genome Announc.">
        <title>Draft Genome Sequence of Lysobacter capsici AZ78, a Bacterium Antagonistic to Plant-Pathogenic Oomycetes.</title>
        <authorList>
            <person name="Puopolo G."/>
            <person name="Sonego P."/>
            <person name="Engelen K."/>
            <person name="Pertot I."/>
        </authorList>
    </citation>
    <scope>NUCLEOTIDE SEQUENCE [LARGE SCALE GENOMIC DNA]</scope>
    <source>
        <strain evidence="4 5">AZ78</strain>
    </source>
</reference>
<keyword evidence="1" id="KW-0808">Transferase</keyword>
<gene>
    <name evidence="4" type="ORF">AZ78_4706</name>
</gene>
<dbReference type="InterPro" id="IPR016181">
    <property type="entry name" value="Acyl_CoA_acyltransferase"/>
</dbReference>
<proteinExistence type="predicted"/>
<keyword evidence="5" id="KW-1185">Reference proteome</keyword>
<evidence type="ECO:0000256" key="1">
    <source>
        <dbReference type="ARBA" id="ARBA00022679"/>
    </source>
</evidence>
<evidence type="ECO:0000313" key="4">
    <source>
        <dbReference type="EMBL" id="KWS07146.1"/>
    </source>
</evidence>
<organism evidence="4 5">
    <name type="scientific">Lysobacter capsici AZ78</name>
    <dbReference type="NCBI Taxonomy" id="1444315"/>
    <lineage>
        <taxon>Bacteria</taxon>
        <taxon>Pseudomonadati</taxon>
        <taxon>Pseudomonadota</taxon>
        <taxon>Gammaproteobacteria</taxon>
        <taxon>Lysobacterales</taxon>
        <taxon>Lysobacteraceae</taxon>
        <taxon>Lysobacter</taxon>
    </lineage>
</organism>
<dbReference type="GO" id="GO:0016747">
    <property type="term" value="F:acyltransferase activity, transferring groups other than amino-acyl groups"/>
    <property type="evidence" value="ECO:0007669"/>
    <property type="project" value="InterPro"/>
</dbReference>
<dbReference type="Proteomes" id="UP000023435">
    <property type="component" value="Unassembled WGS sequence"/>
</dbReference>
<name>A0A120AI38_9GAMM</name>
<dbReference type="PROSITE" id="PS51186">
    <property type="entry name" value="GNAT"/>
    <property type="match status" value="1"/>
</dbReference>
<dbReference type="Gene3D" id="3.40.630.30">
    <property type="match status" value="1"/>
</dbReference>
<accession>A0A120AI38</accession>
<sequence length="186" mass="19987">MSDSTEPVADLTATHIRRAHAGDAGALALAGAATFLETFAGILHGRDIVEHCRAQHAVEVYSAWLADPACASWLAETDRGDAPVGYAVVAPAKLPLADVSDDDLELKRIYLLSRFHGGGVGRELMRHAVAESRARGARRLLLGVYAGNARALAFYARNGFRQVGERSFQVGRNTYGDAILALHLHE</sequence>
<dbReference type="PANTHER" id="PTHR43877">
    <property type="entry name" value="AMINOALKYLPHOSPHONATE N-ACETYLTRANSFERASE-RELATED-RELATED"/>
    <property type="match status" value="1"/>
</dbReference>
<dbReference type="EMBL" id="JAJA02000001">
    <property type="protein sequence ID" value="KWS07146.1"/>
    <property type="molecule type" value="Genomic_DNA"/>
</dbReference>
<dbReference type="RefSeq" id="WP_051547622.1">
    <property type="nucleotide sequence ID" value="NZ_JAJA02000001.1"/>
</dbReference>
<dbReference type="AlphaFoldDB" id="A0A120AI38"/>
<evidence type="ECO:0000256" key="2">
    <source>
        <dbReference type="ARBA" id="ARBA00023315"/>
    </source>
</evidence>
<keyword evidence="2" id="KW-0012">Acyltransferase</keyword>
<dbReference type="InterPro" id="IPR050832">
    <property type="entry name" value="Bact_Acetyltransf"/>
</dbReference>
<protein>
    <submittedName>
        <fullName evidence="4">GCN5-related N-acetyltransferase</fullName>
    </submittedName>
</protein>
<evidence type="ECO:0000259" key="3">
    <source>
        <dbReference type="PROSITE" id="PS51186"/>
    </source>
</evidence>
<dbReference type="SUPFAM" id="SSF55729">
    <property type="entry name" value="Acyl-CoA N-acyltransferases (Nat)"/>
    <property type="match status" value="1"/>
</dbReference>
<evidence type="ECO:0000313" key="5">
    <source>
        <dbReference type="Proteomes" id="UP000023435"/>
    </source>
</evidence>